<evidence type="ECO:0000256" key="10">
    <source>
        <dbReference type="SAM" id="SignalP"/>
    </source>
</evidence>
<feature type="compositionally biased region" description="Low complexity" evidence="9">
    <location>
        <begin position="444"/>
        <end position="454"/>
    </location>
</feature>
<feature type="compositionally biased region" description="Low complexity" evidence="9">
    <location>
        <begin position="158"/>
        <end position="176"/>
    </location>
</feature>
<keyword evidence="2" id="KW-0217">Developmental protein</keyword>
<dbReference type="GO" id="GO:0045944">
    <property type="term" value="P:positive regulation of transcription by RNA polymerase II"/>
    <property type="evidence" value="ECO:0007669"/>
    <property type="project" value="UniProtKB-ARBA"/>
</dbReference>
<keyword evidence="10" id="KW-0732">Signal</keyword>
<evidence type="ECO:0000259" key="11">
    <source>
        <dbReference type="PROSITE" id="PS50071"/>
    </source>
</evidence>
<dbReference type="CDD" id="cd00086">
    <property type="entry name" value="homeodomain"/>
    <property type="match status" value="1"/>
</dbReference>
<keyword evidence="6 7" id="KW-0539">Nucleus</keyword>
<gene>
    <name evidence="12" type="ORF">GCK72_022029</name>
</gene>
<keyword evidence="3" id="KW-0524">Neurogenesis</keyword>
<comment type="caution">
    <text evidence="12">The sequence shown here is derived from an EMBL/GenBank/DDBJ whole genome shotgun (WGS) entry which is preliminary data.</text>
</comment>
<evidence type="ECO:0000256" key="6">
    <source>
        <dbReference type="ARBA" id="ARBA00023242"/>
    </source>
</evidence>
<dbReference type="GO" id="GO:0000981">
    <property type="term" value="F:DNA-binding transcription factor activity, RNA polymerase II-specific"/>
    <property type="evidence" value="ECO:0007669"/>
    <property type="project" value="InterPro"/>
</dbReference>
<feature type="compositionally biased region" description="Polar residues" evidence="9">
    <location>
        <begin position="399"/>
        <end position="409"/>
    </location>
</feature>
<feature type="region of interest" description="Disordered" evidence="9">
    <location>
        <begin position="130"/>
        <end position="212"/>
    </location>
</feature>
<keyword evidence="4 7" id="KW-0238">DNA-binding</keyword>
<dbReference type="RefSeq" id="XP_053583527.1">
    <property type="nucleotide sequence ID" value="XM_053734614.1"/>
</dbReference>
<evidence type="ECO:0000256" key="2">
    <source>
        <dbReference type="ARBA" id="ARBA00022473"/>
    </source>
</evidence>
<feature type="compositionally biased region" description="Basic residues" evidence="9">
    <location>
        <begin position="357"/>
        <end position="366"/>
    </location>
</feature>
<dbReference type="FunFam" id="1.10.10.60:FF:000068">
    <property type="entry name" value="Orthodenticle homeobox 1"/>
    <property type="match status" value="1"/>
</dbReference>
<dbReference type="SMART" id="SM00389">
    <property type="entry name" value="HOX"/>
    <property type="match status" value="1"/>
</dbReference>
<dbReference type="GeneID" id="9812977"/>
<dbReference type="PANTHER" id="PTHR45793:SF5">
    <property type="entry name" value="HOMEOTIC PROTEIN OCELLILESS"/>
    <property type="match status" value="1"/>
</dbReference>
<dbReference type="KEGG" id="crq:GCK72_022029"/>
<sequence>MSSSSVALINFVVLICDNVAFSTSGYAFFDHFSTSTSKNALLNSLKSPVPSNVFGSGNADAFIILPIDATIPIITSFPALYLELLPLFQSSPQLLSLSEYSPRLPCIENSSSESLEDHFLTTSNLEGTGTSLIQPQNLSGTGPGSGTGAAMNSQNFIQTQSLTGTGTQSSGSASSGNFISPDDVETKPSSLMSDDSTLSQITPGGPSISSSAYPASSAVDSASLYFQLSPMPYLPNVSTATAAANMSAYFNRSAYPTSHLGLPAQVGHNYLPSSMQFIGGSLSECQSAATMGSMSWNANQPSFSRKQRRERTTFTRNQLEILESYFVKTRYPDIFMREDMAHKIQLPESRVQVWFKNRRAKARQQKKTMSSGSGNVGGCNGFSSNGTSSGGSGGSTGSEVQPSSPATTDNELKFSDSIKEECDDQSSSPSSDDQKGGAYIDPISSTTGTTSYNGTASFRPQAQYPYSAYQADYFQYAQANPNATTYSLDGNPMWKFQAS</sequence>
<reference evidence="12 13" key="1">
    <citation type="submission" date="2019-12" db="EMBL/GenBank/DDBJ databases">
        <title>Chromosome-level assembly of the Caenorhabditis remanei genome.</title>
        <authorList>
            <person name="Teterina A.A."/>
            <person name="Willis J.H."/>
            <person name="Phillips P.C."/>
        </authorList>
    </citation>
    <scope>NUCLEOTIDE SEQUENCE [LARGE SCALE GENOMIC DNA]</scope>
    <source>
        <strain evidence="12 13">PX506</strain>
        <tissue evidence="12">Whole organism</tissue>
    </source>
</reference>
<dbReference type="PANTHER" id="PTHR45793">
    <property type="entry name" value="HOMEOBOX PROTEIN"/>
    <property type="match status" value="1"/>
</dbReference>
<dbReference type="InterPro" id="IPR009057">
    <property type="entry name" value="Homeodomain-like_sf"/>
</dbReference>
<dbReference type="GO" id="GO:0007399">
    <property type="term" value="P:nervous system development"/>
    <property type="evidence" value="ECO:0007669"/>
    <property type="project" value="UniProtKB-KW"/>
</dbReference>
<dbReference type="InterPro" id="IPR017970">
    <property type="entry name" value="Homeobox_CS"/>
</dbReference>
<evidence type="ECO:0000313" key="12">
    <source>
        <dbReference type="EMBL" id="KAF1755460.1"/>
    </source>
</evidence>
<feature type="chain" id="PRO_5025379015" description="Homeobox domain-containing protein" evidence="10">
    <location>
        <begin position="23"/>
        <end position="499"/>
    </location>
</feature>
<feature type="domain" description="Homeobox" evidence="11">
    <location>
        <begin position="305"/>
        <end position="365"/>
    </location>
</feature>
<evidence type="ECO:0000256" key="7">
    <source>
        <dbReference type="PROSITE-ProRule" id="PRU00108"/>
    </source>
</evidence>
<protein>
    <recommendedName>
        <fullName evidence="11">Homeobox domain-containing protein</fullName>
    </recommendedName>
</protein>
<feature type="compositionally biased region" description="Basic and acidic residues" evidence="9">
    <location>
        <begin position="410"/>
        <end position="420"/>
    </location>
</feature>
<dbReference type="InterPro" id="IPR001356">
    <property type="entry name" value="HD"/>
</dbReference>
<dbReference type="PROSITE" id="PS50071">
    <property type="entry name" value="HOMEOBOX_2"/>
    <property type="match status" value="1"/>
</dbReference>
<dbReference type="GO" id="GO:0005634">
    <property type="term" value="C:nucleus"/>
    <property type="evidence" value="ECO:0007669"/>
    <property type="project" value="UniProtKB-SubCell"/>
</dbReference>
<dbReference type="Gene3D" id="1.10.10.60">
    <property type="entry name" value="Homeodomain-like"/>
    <property type="match status" value="1"/>
</dbReference>
<name>A0A6A5GJL0_CAERE</name>
<accession>A0A6A5GJL0</accession>
<feature type="signal peptide" evidence="10">
    <location>
        <begin position="1"/>
        <end position="22"/>
    </location>
</feature>
<feature type="DNA-binding region" description="Homeobox" evidence="7">
    <location>
        <begin position="307"/>
        <end position="366"/>
    </location>
</feature>
<evidence type="ECO:0000256" key="8">
    <source>
        <dbReference type="RuleBase" id="RU000682"/>
    </source>
</evidence>
<evidence type="ECO:0000256" key="4">
    <source>
        <dbReference type="ARBA" id="ARBA00023125"/>
    </source>
</evidence>
<evidence type="ECO:0000256" key="9">
    <source>
        <dbReference type="SAM" id="MobiDB-lite"/>
    </source>
</evidence>
<proteinExistence type="predicted"/>
<organism evidence="12 13">
    <name type="scientific">Caenorhabditis remanei</name>
    <name type="common">Caenorhabditis vulgaris</name>
    <dbReference type="NCBI Taxonomy" id="31234"/>
    <lineage>
        <taxon>Eukaryota</taxon>
        <taxon>Metazoa</taxon>
        <taxon>Ecdysozoa</taxon>
        <taxon>Nematoda</taxon>
        <taxon>Chromadorea</taxon>
        <taxon>Rhabditida</taxon>
        <taxon>Rhabditina</taxon>
        <taxon>Rhabditomorpha</taxon>
        <taxon>Rhabditoidea</taxon>
        <taxon>Rhabditidae</taxon>
        <taxon>Peloderinae</taxon>
        <taxon>Caenorhabditis</taxon>
    </lineage>
</organism>
<dbReference type="Pfam" id="PF00046">
    <property type="entry name" value="Homeodomain"/>
    <property type="match status" value="1"/>
</dbReference>
<dbReference type="EMBL" id="WUAV01000005">
    <property type="protein sequence ID" value="KAF1755460.1"/>
    <property type="molecule type" value="Genomic_DNA"/>
</dbReference>
<dbReference type="CTD" id="9812977"/>
<evidence type="ECO:0000256" key="5">
    <source>
        <dbReference type="ARBA" id="ARBA00023155"/>
    </source>
</evidence>
<feature type="region of interest" description="Disordered" evidence="9">
    <location>
        <begin position="357"/>
        <end position="454"/>
    </location>
</feature>
<feature type="compositionally biased region" description="Polar residues" evidence="9">
    <location>
        <begin position="187"/>
        <end position="202"/>
    </location>
</feature>
<dbReference type="PROSITE" id="PS00027">
    <property type="entry name" value="HOMEOBOX_1"/>
    <property type="match status" value="1"/>
</dbReference>
<evidence type="ECO:0000256" key="3">
    <source>
        <dbReference type="ARBA" id="ARBA00022902"/>
    </source>
</evidence>
<dbReference type="SUPFAM" id="SSF46689">
    <property type="entry name" value="Homeodomain-like"/>
    <property type="match status" value="1"/>
</dbReference>
<dbReference type="GO" id="GO:0000978">
    <property type="term" value="F:RNA polymerase II cis-regulatory region sequence-specific DNA binding"/>
    <property type="evidence" value="ECO:0007669"/>
    <property type="project" value="TreeGrafter"/>
</dbReference>
<comment type="subcellular location">
    <subcellularLocation>
        <location evidence="1 7 8">Nucleus</location>
    </subcellularLocation>
</comment>
<dbReference type="Proteomes" id="UP000483820">
    <property type="component" value="Chromosome V"/>
</dbReference>
<keyword evidence="5 7" id="KW-0371">Homeobox</keyword>
<dbReference type="AlphaFoldDB" id="A0A6A5GJL0"/>
<evidence type="ECO:0000256" key="1">
    <source>
        <dbReference type="ARBA" id="ARBA00004123"/>
    </source>
</evidence>
<evidence type="ECO:0000313" key="13">
    <source>
        <dbReference type="Proteomes" id="UP000483820"/>
    </source>
</evidence>